<feature type="chain" id="PRO_5047224111" description="Peptidase C-terminal archaeal/bacterial domain-containing protein" evidence="1">
    <location>
        <begin position="21"/>
        <end position="448"/>
    </location>
</feature>
<proteinExistence type="predicted"/>
<name>A0ABV6ZVT3_9PROT</name>
<dbReference type="RefSeq" id="WP_343165409.1">
    <property type="nucleotide sequence ID" value="NZ_JBHRSV010000004.1"/>
</dbReference>
<protein>
    <recommendedName>
        <fullName evidence="4">Peptidase C-terminal archaeal/bacterial domain-containing protein</fullName>
    </recommendedName>
</protein>
<evidence type="ECO:0000313" key="2">
    <source>
        <dbReference type="EMBL" id="MFC2925530.1"/>
    </source>
</evidence>
<evidence type="ECO:0000256" key="1">
    <source>
        <dbReference type="SAM" id="SignalP"/>
    </source>
</evidence>
<keyword evidence="3" id="KW-1185">Reference proteome</keyword>
<organism evidence="2 3">
    <name type="scientific">Hyphobacterium vulgare</name>
    <dbReference type="NCBI Taxonomy" id="1736751"/>
    <lineage>
        <taxon>Bacteria</taxon>
        <taxon>Pseudomonadati</taxon>
        <taxon>Pseudomonadota</taxon>
        <taxon>Alphaproteobacteria</taxon>
        <taxon>Maricaulales</taxon>
        <taxon>Maricaulaceae</taxon>
        <taxon>Hyphobacterium</taxon>
    </lineage>
</organism>
<evidence type="ECO:0000313" key="3">
    <source>
        <dbReference type="Proteomes" id="UP001595379"/>
    </source>
</evidence>
<dbReference type="EMBL" id="JBHRSV010000004">
    <property type="protein sequence ID" value="MFC2925530.1"/>
    <property type="molecule type" value="Genomic_DNA"/>
</dbReference>
<accession>A0ABV6ZVT3</accession>
<comment type="caution">
    <text evidence="2">The sequence shown here is derived from an EMBL/GenBank/DDBJ whole genome shotgun (WGS) entry which is preliminary data.</text>
</comment>
<dbReference type="Proteomes" id="UP001595379">
    <property type="component" value="Unassembled WGS sequence"/>
</dbReference>
<sequence length="448" mass="46816">MKYWAMALGAAAIAAAPSAAQDIAQQPHYGSITLDSGFIPDPHEVDLQAGGTNDARSLGGDCRGFVATAPDYNLYYTAGSFPLYFSATSDRDTVLVVNDPNGNWICDDDDGVGALNPGIGIERPASGLYNIWVGIYSGSGVYAPATLHISELGMGPDPMPDSAGLDWSLPANFGEGSLRSGFLPDPQTVAIAAGGDVDVREMVGGGCVGYASSAPDFELTYEAGSYDLFISAVSDTDTTLIVNDPNGNWVCNDDGAGFPNPGVHITDPASGVYDIWVGTYSQSGGYPDATLYISELGFAGDFEDEGGSLDWSLPSNYGDVSLTGGFLPDPYTVELLAGGDIEVYGNVSGTGACRGWVTRSPDFELDFEPGSLDLYISAASGSDTTLVVNGPDGSWYCDDDGGEGGFNPGILFENPEGGVYDIWVGTYSQRDPVPAILNISELGFYDND</sequence>
<keyword evidence="1" id="KW-0732">Signal</keyword>
<gene>
    <name evidence="2" type="ORF">ACFOOR_05380</name>
</gene>
<reference evidence="3" key="1">
    <citation type="journal article" date="2019" name="Int. J. Syst. Evol. Microbiol.">
        <title>The Global Catalogue of Microorganisms (GCM) 10K type strain sequencing project: providing services to taxonomists for standard genome sequencing and annotation.</title>
        <authorList>
            <consortium name="The Broad Institute Genomics Platform"/>
            <consortium name="The Broad Institute Genome Sequencing Center for Infectious Disease"/>
            <person name="Wu L."/>
            <person name="Ma J."/>
        </authorList>
    </citation>
    <scope>NUCLEOTIDE SEQUENCE [LARGE SCALE GENOMIC DNA]</scope>
    <source>
        <strain evidence="3">KCTC 52487</strain>
    </source>
</reference>
<evidence type="ECO:0008006" key="4">
    <source>
        <dbReference type="Google" id="ProtNLM"/>
    </source>
</evidence>
<feature type="signal peptide" evidence="1">
    <location>
        <begin position="1"/>
        <end position="20"/>
    </location>
</feature>